<sequence>MKLYLKTTKIIKNRFSPNQLPNQLVRLHPSSGPLSSPLIKLTILARFRRLRCHNRNTPRRTKHDEEDGTLPCLNALASPPGGAVAPGPFNSLGKKR</sequence>
<protein>
    <submittedName>
        <fullName evidence="2">Uncharacterized protein</fullName>
    </submittedName>
</protein>
<feature type="region of interest" description="Disordered" evidence="1">
    <location>
        <begin position="55"/>
        <end position="96"/>
    </location>
</feature>
<comment type="caution">
    <text evidence="2">The sequence shown here is derived from an EMBL/GenBank/DDBJ whole genome shotgun (WGS) entry which is preliminary data.</text>
</comment>
<evidence type="ECO:0000313" key="3">
    <source>
        <dbReference type="Proteomes" id="UP000629468"/>
    </source>
</evidence>
<evidence type="ECO:0000256" key="1">
    <source>
        <dbReference type="SAM" id="MobiDB-lite"/>
    </source>
</evidence>
<gene>
    <name evidence="2" type="ORF">Agabi119p4_10156</name>
</gene>
<dbReference type="EMBL" id="JABXXO010000014">
    <property type="protein sequence ID" value="KAF7760747.1"/>
    <property type="molecule type" value="Genomic_DNA"/>
</dbReference>
<dbReference type="AlphaFoldDB" id="A0A8H7C1T7"/>
<proteinExistence type="predicted"/>
<name>A0A8H7C1T7_AGABI</name>
<organism evidence="2 3">
    <name type="scientific">Agaricus bisporus var. burnettii</name>
    <dbReference type="NCBI Taxonomy" id="192524"/>
    <lineage>
        <taxon>Eukaryota</taxon>
        <taxon>Fungi</taxon>
        <taxon>Dikarya</taxon>
        <taxon>Basidiomycota</taxon>
        <taxon>Agaricomycotina</taxon>
        <taxon>Agaricomycetes</taxon>
        <taxon>Agaricomycetidae</taxon>
        <taxon>Agaricales</taxon>
        <taxon>Agaricineae</taxon>
        <taxon>Agaricaceae</taxon>
        <taxon>Agaricus</taxon>
    </lineage>
</organism>
<evidence type="ECO:0000313" key="2">
    <source>
        <dbReference type="EMBL" id="KAF7760747.1"/>
    </source>
</evidence>
<reference evidence="2 3" key="1">
    <citation type="journal article" name="Sci. Rep.">
        <title>Telomere-to-telomere assembled and centromere annotated genomes of the two main subspecies of the button mushroom Agaricus bisporus reveal especially polymorphic chromosome ends.</title>
        <authorList>
            <person name="Sonnenberg A.S.M."/>
            <person name="Sedaghat-Telgerd N."/>
            <person name="Lavrijssen B."/>
            <person name="Ohm R.A."/>
            <person name="Hendrickx P.M."/>
            <person name="Scholtmeijer K."/>
            <person name="Baars J.J.P."/>
            <person name="van Peer A."/>
        </authorList>
    </citation>
    <scope>NUCLEOTIDE SEQUENCE [LARGE SCALE GENOMIC DNA]</scope>
    <source>
        <strain evidence="2 3">H119_p4</strain>
    </source>
</reference>
<accession>A0A8H7C1T7</accession>
<dbReference type="Proteomes" id="UP000629468">
    <property type="component" value="Unassembled WGS sequence"/>
</dbReference>
<feature type="compositionally biased region" description="Low complexity" evidence="1">
    <location>
        <begin position="75"/>
        <end position="88"/>
    </location>
</feature>